<sequence length="166" mass="19124">MSADEYVAVNYELWRRQPRTRRLNWLLYIALVLLTISLVLGIWQYVRNSAAEISWGFVPVWALAVAFAIWRPWQVKQLLRRGYAQNAGLHQPIDYQFDTKSIKGSSVAGTFETRWKALHHAVCVGDWLLLYPSQVACYYVDTRRVIGPATPDDLLELVHEQGLAVH</sequence>
<name>A0A5B7ZW50_9BACT</name>
<organism evidence="2 3">
    <name type="scientific">Hymenobacter jejuensis</name>
    <dbReference type="NCBI Taxonomy" id="2502781"/>
    <lineage>
        <taxon>Bacteria</taxon>
        <taxon>Pseudomonadati</taxon>
        <taxon>Bacteroidota</taxon>
        <taxon>Cytophagia</taxon>
        <taxon>Cytophagales</taxon>
        <taxon>Hymenobacteraceae</taxon>
        <taxon>Hymenobacter</taxon>
    </lineage>
</organism>
<keyword evidence="1" id="KW-1133">Transmembrane helix</keyword>
<evidence type="ECO:0000313" key="2">
    <source>
        <dbReference type="EMBL" id="QDA59180.1"/>
    </source>
</evidence>
<evidence type="ECO:0000256" key="1">
    <source>
        <dbReference type="SAM" id="Phobius"/>
    </source>
</evidence>
<protein>
    <recommendedName>
        <fullName evidence="4">YcxB family protein</fullName>
    </recommendedName>
</protein>
<feature type="transmembrane region" description="Helical" evidence="1">
    <location>
        <begin position="52"/>
        <end position="70"/>
    </location>
</feature>
<dbReference type="OrthoDB" id="882310at2"/>
<keyword evidence="1" id="KW-0812">Transmembrane</keyword>
<keyword evidence="1" id="KW-0472">Membrane</keyword>
<dbReference type="RefSeq" id="WP_139514255.1">
    <property type="nucleotide sequence ID" value="NZ_CP040896.1"/>
</dbReference>
<keyword evidence="3" id="KW-1185">Reference proteome</keyword>
<gene>
    <name evidence="2" type="ORF">FHG12_03255</name>
</gene>
<accession>A0A5B7ZW50</accession>
<evidence type="ECO:0008006" key="4">
    <source>
        <dbReference type="Google" id="ProtNLM"/>
    </source>
</evidence>
<dbReference type="KEGG" id="hyj:FHG12_03255"/>
<dbReference type="AlphaFoldDB" id="A0A5B7ZW50"/>
<reference evidence="2 3" key="1">
    <citation type="submission" date="2019-06" db="EMBL/GenBank/DDBJ databases">
        <authorList>
            <person name="Srinivasan S."/>
        </authorList>
    </citation>
    <scope>NUCLEOTIDE SEQUENCE [LARGE SCALE GENOMIC DNA]</scope>
    <source>
        <strain evidence="2 3">17J68-5</strain>
    </source>
</reference>
<evidence type="ECO:0000313" key="3">
    <source>
        <dbReference type="Proteomes" id="UP000305398"/>
    </source>
</evidence>
<dbReference type="Proteomes" id="UP000305398">
    <property type="component" value="Chromosome"/>
</dbReference>
<dbReference type="EMBL" id="CP040896">
    <property type="protein sequence ID" value="QDA59180.1"/>
    <property type="molecule type" value="Genomic_DNA"/>
</dbReference>
<feature type="transmembrane region" description="Helical" evidence="1">
    <location>
        <begin position="25"/>
        <end position="46"/>
    </location>
</feature>
<proteinExistence type="predicted"/>